<feature type="compositionally biased region" description="Polar residues" evidence="2">
    <location>
        <begin position="121"/>
        <end position="132"/>
    </location>
</feature>
<feature type="region of interest" description="Disordered" evidence="2">
    <location>
        <begin position="121"/>
        <end position="180"/>
    </location>
</feature>
<feature type="compositionally biased region" description="Polar residues" evidence="2">
    <location>
        <begin position="238"/>
        <end position="266"/>
    </location>
</feature>
<evidence type="ECO:0000313" key="4">
    <source>
        <dbReference type="EMBL" id="ADN37498.1"/>
    </source>
</evidence>
<reference evidence="4 5" key="1">
    <citation type="journal article" date="2010" name="Stand. Genomic Sci.">
        <title>Complete genome sequence of Methanoplanus petrolearius type strain (SEBR 4847).</title>
        <authorList>
            <person name="Brambilla E."/>
            <person name="Djao O.D."/>
            <person name="Daligault H."/>
            <person name="Lapidus A."/>
            <person name="Lucas S."/>
            <person name="Hammon N."/>
            <person name="Nolan M."/>
            <person name="Tice H."/>
            <person name="Cheng J.F."/>
            <person name="Han C."/>
            <person name="Tapia R."/>
            <person name="Goodwin L."/>
            <person name="Pitluck S."/>
            <person name="Liolios K."/>
            <person name="Ivanova N."/>
            <person name="Mavromatis K."/>
            <person name="Mikhailova N."/>
            <person name="Pati A."/>
            <person name="Chen A."/>
            <person name="Palaniappan K."/>
            <person name="Land M."/>
            <person name="Hauser L."/>
            <person name="Chang Y.J."/>
            <person name="Jeffries C.D."/>
            <person name="Rohde M."/>
            <person name="Spring S."/>
            <person name="Sikorski J."/>
            <person name="Goker M."/>
            <person name="Woyke T."/>
            <person name="Bristow J."/>
            <person name="Eisen J.A."/>
            <person name="Markowitz V."/>
            <person name="Hugenholtz P."/>
            <person name="Kyrpides N.C."/>
            <person name="Klenk H.P."/>
        </authorList>
    </citation>
    <scope>NUCLEOTIDE SEQUENCE [LARGE SCALE GENOMIC DNA]</scope>
    <source>
        <strain evidence="5">DSM 11571 / OCM 486 / SEBR 4847</strain>
    </source>
</reference>
<feature type="region of interest" description="Disordered" evidence="2">
    <location>
        <begin position="225"/>
        <end position="266"/>
    </location>
</feature>
<evidence type="ECO:0000256" key="2">
    <source>
        <dbReference type="SAM" id="MobiDB-lite"/>
    </source>
</evidence>
<keyword evidence="3" id="KW-0472">Membrane</keyword>
<evidence type="ECO:0008006" key="6">
    <source>
        <dbReference type="Google" id="ProtNLM"/>
    </source>
</evidence>
<feature type="transmembrane region" description="Helical" evidence="3">
    <location>
        <begin position="369"/>
        <end position="390"/>
    </location>
</feature>
<feature type="compositionally biased region" description="Acidic residues" evidence="2">
    <location>
        <begin position="228"/>
        <end position="237"/>
    </location>
</feature>
<dbReference type="EMBL" id="CP002117">
    <property type="protein sequence ID" value="ADN37498.1"/>
    <property type="molecule type" value="Genomic_DNA"/>
</dbReference>
<proteinExistence type="predicted"/>
<evidence type="ECO:0000313" key="5">
    <source>
        <dbReference type="Proteomes" id="UP000006565"/>
    </source>
</evidence>
<keyword evidence="5" id="KW-1185">Reference proteome</keyword>
<gene>
    <name evidence="4" type="ordered locus">Mpet_2755</name>
</gene>
<name>E1RGW9_METP4</name>
<keyword evidence="3" id="KW-1133">Transmembrane helix</keyword>
<organism evidence="4 5">
    <name type="scientific">Methanolacinia petrolearia (strain DSM 11571 / OCM 486 / SEBR 4847)</name>
    <name type="common">Methanoplanus petrolearius</name>
    <dbReference type="NCBI Taxonomy" id="679926"/>
    <lineage>
        <taxon>Archaea</taxon>
        <taxon>Methanobacteriati</taxon>
        <taxon>Methanobacteriota</taxon>
        <taxon>Stenosarchaea group</taxon>
        <taxon>Methanomicrobia</taxon>
        <taxon>Methanomicrobiales</taxon>
        <taxon>Methanomicrobiaceae</taxon>
        <taxon>Methanolacinia</taxon>
    </lineage>
</organism>
<dbReference type="STRING" id="679926.Mpet_2755"/>
<keyword evidence="3" id="KW-0812">Transmembrane</keyword>
<dbReference type="KEGG" id="mpi:Mpet_2755"/>
<dbReference type="AlphaFoldDB" id="E1RGW9"/>
<dbReference type="HOGENOM" id="CLU_037924_0_0_2"/>
<evidence type="ECO:0000256" key="3">
    <source>
        <dbReference type="SAM" id="Phobius"/>
    </source>
</evidence>
<accession>E1RGW9</accession>
<sequence precursor="true">MLIVAPVLADDITFTIEQRDYYFNTGETAEIPIEYLNNLGNSVSGQMIYTTAEGVNSGGFTYSSSSTHSTSLTIPSGTGNFYLTGLTSDSEKVIDLDISFQYSDGGSSKTVTLGTITVHFTSDSTGMNSQNPQTSQESATSSSSSSSQSSTSQQYSTTISQMIGGSSTQQASSSQQALQNNQQNYNSDALKSQMEARSNEIAEQKEALSDVMENDDLLSSVEEKLSDEGFEPVDDSESISPESSTDGTFTKEYSSPDGSSVTLSGNIENGEVTSAEASFDPTEQESLIPQSLLENTTYQGYLKSLTDDGFASTSASINYTKSEALFNQTFASASGVDNGENNPFINATLTNDLENITSVQLTRDANYSWLIPVFIIILAVVLCAAGWFVYNRYFRKNEVEEILPPVSRKPAFNYREYAEKLLREAEGAFEEGNYVIAYGFAGQALRVYLSNRYYKGTEMTNEEIFTKIALSNETRWAVKTILDNCAMVEFAKGAPDTDRFEEIVSYIRKMIAE</sequence>
<keyword evidence="1" id="KW-0175">Coiled coil</keyword>
<feature type="compositionally biased region" description="Low complexity" evidence="2">
    <location>
        <begin position="133"/>
        <end position="180"/>
    </location>
</feature>
<dbReference type="eggNOG" id="arCOG06854">
    <property type="taxonomic scope" value="Archaea"/>
</dbReference>
<feature type="coiled-coil region" evidence="1">
    <location>
        <begin position="187"/>
        <end position="214"/>
    </location>
</feature>
<evidence type="ECO:0000256" key="1">
    <source>
        <dbReference type="SAM" id="Coils"/>
    </source>
</evidence>
<dbReference type="Proteomes" id="UP000006565">
    <property type="component" value="Chromosome"/>
</dbReference>
<protein>
    <recommendedName>
        <fullName evidence="6">DUF4129 domain-containing protein</fullName>
    </recommendedName>
</protein>